<feature type="non-terminal residue" evidence="2">
    <location>
        <position position="51"/>
    </location>
</feature>
<dbReference type="EMBL" id="VZRJ01013677">
    <property type="protein sequence ID" value="NWV15693.1"/>
    <property type="molecule type" value="Genomic_DNA"/>
</dbReference>
<evidence type="ECO:0000313" key="3">
    <source>
        <dbReference type="Proteomes" id="UP000584880"/>
    </source>
</evidence>
<reference evidence="2 3" key="1">
    <citation type="submission" date="2019-09" db="EMBL/GenBank/DDBJ databases">
        <title>Bird 10,000 Genomes (B10K) Project - Family phase.</title>
        <authorList>
            <person name="Zhang G."/>
        </authorList>
    </citation>
    <scope>NUCLEOTIDE SEQUENCE [LARGE SCALE GENOMIC DNA]</scope>
    <source>
        <strain evidence="2">B10K-DU-012-10</strain>
        <tissue evidence="2">Blood</tissue>
    </source>
</reference>
<accession>A0A7K6CM12</accession>
<organism evidence="2 3">
    <name type="scientific">Ptilonorhynchus violaceus</name>
    <name type="common">Satin bowerbird</name>
    <name type="synonym">Pyrrhocorax violaceus</name>
    <dbReference type="NCBI Taxonomy" id="28724"/>
    <lineage>
        <taxon>Eukaryota</taxon>
        <taxon>Metazoa</taxon>
        <taxon>Chordata</taxon>
        <taxon>Craniata</taxon>
        <taxon>Vertebrata</taxon>
        <taxon>Euteleostomi</taxon>
        <taxon>Archelosauria</taxon>
        <taxon>Archosauria</taxon>
        <taxon>Dinosauria</taxon>
        <taxon>Saurischia</taxon>
        <taxon>Theropoda</taxon>
        <taxon>Coelurosauria</taxon>
        <taxon>Aves</taxon>
        <taxon>Neognathae</taxon>
        <taxon>Neoaves</taxon>
        <taxon>Telluraves</taxon>
        <taxon>Australaves</taxon>
        <taxon>Passeriformes</taxon>
        <taxon>Ptilonorhynchidae</taxon>
        <taxon>Ptilonorhynchus</taxon>
    </lineage>
</organism>
<feature type="region of interest" description="Disordered" evidence="1">
    <location>
        <begin position="1"/>
        <end position="22"/>
    </location>
</feature>
<sequence length="51" mass="5491">VTECFLPPTGSSSKHGWGEHQEGLSCIPSFEEISPTKFPGLYCTGGFLPPH</sequence>
<feature type="non-terminal residue" evidence="2">
    <location>
        <position position="1"/>
    </location>
</feature>
<comment type="caution">
    <text evidence="2">The sequence shown here is derived from an EMBL/GenBank/DDBJ whole genome shotgun (WGS) entry which is preliminary data.</text>
</comment>
<evidence type="ECO:0000256" key="1">
    <source>
        <dbReference type="SAM" id="MobiDB-lite"/>
    </source>
</evidence>
<gene>
    <name evidence="2" type="primary">Ralbp1a</name>
    <name evidence="2" type="ORF">PTIVIO_R12528</name>
</gene>
<proteinExistence type="predicted"/>
<evidence type="ECO:0000313" key="2">
    <source>
        <dbReference type="EMBL" id="NWV15693.1"/>
    </source>
</evidence>
<protein>
    <submittedName>
        <fullName evidence="2">RBP1A protein</fullName>
    </submittedName>
</protein>
<dbReference type="Proteomes" id="UP000584880">
    <property type="component" value="Unassembled WGS sequence"/>
</dbReference>
<keyword evidence="3" id="KW-1185">Reference proteome</keyword>
<name>A0A7K6CM12_PTIVI</name>
<dbReference type="AlphaFoldDB" id="A0A7K6CM12"/>